<protein>
    <submittedName>
        <fullName evidence="1">Uncharacterized protein</fullName>
    </submittedName>
</protein>
<proteinExistence type="predicted"/>
<organism evidence="1 2">
    <name type="scientific">Clostridium senegalense</name>
    <dbReference type="NCBI Taxonomy" id="1465809"/>
    <lineage>
        <taxon>Bacteria</taxon>
        <taxon>Bacillati</taxon>
        <taxon>Bacillota</taxon>
        <taxon>Clostridia</taxon>
        <taxon>Eubacteriales</taxon>
        <taxon>Clostridiaceae</taxon>
        <taxon>Clostridium</taxon>
    </lineage>
</organism>
<dbReference type="EMBL" id="JAAGPU010000041">
    <property type="protein sequence ID" value="NEU06355.1"/>
    <property type="molecule type" value="Genomic_DNA"/>
</dbReference>
<reference evidence="1 2" key="1">
    <citation type="submission" date="2020-02" db="EMBL/GenBank/DDBJ databases">
        <title>Genome assembly of a novel Clostridium senegalense strain.</title>
        <authorList>
            <person name="Gupta T.B."/>
            <person name="Jauregui R."/>
            <person name="Maclean P."/>
            <person name="Nawarathana A."/>
            <person name="Brightwell G."/>
        </authorList>
    </citation>
    <scope>NUCLEOTIDE SEQUENCE [LARGE SCALE GENOMIC DNA]</scope>
    <source>
        <strain evidence="1 2">AGRFS4</strain>
    </source>
</reference>
<keyword evidence="2" id="KW-1185">Reference proteome</keyword>
<sequence length="91" mass="11249">MENNLLKIKKKWIQLKKREQIKVSTMLRERYINFIVEHKRKPNREERKFIASKVYLETEEMKLEISDNEICKYFESKISKYDKSVAKMEIY</sequence>
<evidence type="ECO:0000313" key="2">
    <source>
        <dbReference type="Proteomes" id="UP000481872"/>
    </source>
</evidence>
<name>A0A6M0H6Q5_9CLOT</name>
<dbReference type="Proteomes" id="UP000481872">
    <property type="component" value="Unassembled WGS sequence"/>
</dbReference>
<evidence type="ECO:0000313" key="1">
    <source>
        <dbReference type="EMBL" id="NEU06355.1"/>
    </source>
</evidence>
<gene>
    <name evidence="1" type="ORF">G3M99_16200</name>
</gene>
<dbReference type="AlphaFoldDB" id="A0A6M0H6Q5"/>
<dbReference type="RefSeq" id="WP_199870802.1">
    <property type="nucleotide sequence ID" value="NZ_JAAGPU010000041.1"/>
</dbReference>
<comment type="caution">
    <text evidence="1">The sequence shown here is derived from an EMBL/GenBank/DDBJ whole genome shotgun (WGS) entry which is preliminary data.</text>
</comment>
<accession>A0A6M0H6Q5</accession>